<dbReference type="Gene3D" id="1.10.3720.10">
    <property type="entry name" value="MetI-like"/>
    <property type="match status" value="1"/>
</dbReference>
<dbReference type="PANTHER" id="PTHR43227">
    <property type="entry name" value="BLL4140 PROTEIN"/>
    <property type="match status" value="1"/>
</dbReference>
<dbReference type="SUPFAM" id="SSF161098">
    <property type="entry name" value="MetI-like"/>
    <property type="match status" value="1"/>
</dbReference>
<evidence type="ECO:0000313" key="10">
    <source>
        <dbReference type="Proteomes" id="UP000186795"/>
    </source>
</evidence>
<evidence type="ECO:0000259" key="8">
    <source>
        <dbReference type="PROSITE" id="PS50928"/>
    </source>
</evidence>
<dbReference type="PANTHER" id="PTHR43227:SF7">
    <property type="entry name" value="ARABINOOLIGOSACCHARIDES TRANSPORT SYSTEM PERMEASE PROTEIN ARAP"/>
    <property type="match status" value="1"/>
</dbReference>
<evidence type="ECO:0000256" key="2">
    <source>
        <dbReference type="ARBA" id="ARBA00022448"/>
    </source>
</evidence>
<evidence type="ECO:0000256" key="1">
    <source>
        <dbReference type="ARBA" id="ARBA00004651"/>
    </source>
</evidence>
<evidence type="ECO:0000256" key="5">
    <source>
        <dbReference type="ARBA" id="ARBA00022989"/>
    </source>
</evidence>
<feature type="transmembrane region" description="Helical" evidence="7">
    <location>
        <begin position="167"/>
        <end position="192"/>
    </location>
</feature>
<evidence type="ECO:0000256" key="3">
    <source>
        <dbReference type="ARBA" id="ARBA00022475"/>
    </source>
</evidence>
<organism evidence="9 10">
    <name type="scientific">Kroppenstedtia eburnea</name>
    <dbReference type="NCBI Taxonomy" id="714067"/>
    <lineage>
        <taxon>Bacteria</taxon>
        <taxon>Bacillati</taxon>
        <taxon>Bacillota</taxon>
        <taxon>Bacilli</taxon>
        <taxon>Bacillales</taxon>
        <taxon>Thermoactinomycetaceae</taxon>
        <taxon>Kroppenstedtia</taxon>
    </lineage>
</organism>
<feature type="transmembrane region" description="Helical" evidence="7">
    <location>
        <begin position="86"/>
        <end position="108"/>
    </location>
</feature>
<proteinExistence type="inferred from homology"/>
<reference evidence="10" key="1">
    <citation type="submission" date="2017-01" db="EMBL/GenBank/DDBJ databases">
        <authorList>
            <person name="Varghese N."/>
            <person name="Submissions S."/>
        </authorList>
    </citation>
    <scope>NUCLEOTIDE SEQUENCE [LARGE SCALE GENOMIC DNA]</scope>
    <source>
        <strain evidence="10">DSM 45196</strain>
    </source>
</reference>
<name>A0A1N7L911_9BACL</name>
<feature type="domain" description="ABC transmembrane type-1" evidence="8">
    <location>
        <begin position="82"/>
        <end position="297"/>
    </location>
</feature>
<evidence type="ECO:0000313" key="9">
    <source>
        <dbReference type="EMBL" id="SIS70342.1"/>
    </source>
</evidence>
<keyword evidence="5 7" id="KW-1133">Transmembrane helix</keyword>
<keyword evidence="6 7" id="KW-0472">Membrane</keyword>
<keyword evidence="4 7" id="KW-0812">Transmembrane</keyword>
<gene>
    <name evidence="9" type="ORF">SAMN05421790_10429</name>
</gene>
<accession>A0A1N7L911</accession>
<dbReference type="EMBL" id="FTOD01000004">
    <property type="protein sequence ID" value="SIS70342.1"/>
    <property type="molecule type" value="Genomic_DNA"/>
</dbReference>
<feature type="transmembrane region" description="Helical" evidence="7">
    <location>
        <begin position="223"/>
        <end position="243"/>
    </location>
</feature>
<dbReference type="GO" id="GO:0005886">
    <property type="term" value="C:plasma membrane"/>
    <property type="evidence" value="ECO:0007669"/>
    <property type="project" value="UniProtKB-SubCell"/>
</dbReference>
<dbReference type="RefSeq" id="WP_009711785.1">
    <property type="nucleotide sequence ID" value="NZ_CP048103.1"/>
</dbReference>
<keyword evidence="2 7" id="KW-0813">Transport</keyword>
<dbReference type="CDD" id="cd06261">
    <property type="entry name" value="TM_PBP2"/>
    <property type="match status" value="1"/>
</dbReference>
<comment type="similarity">
    <text evidence="7">Belongs to the binding-protein-dependent transport system permease family.</text>
</comment>
<dbReference type="AlphaFoldDB" id="A0A1N7L911"/>
<feature type="transmembrane region" description="Helical" evidence="7">
    <location>
        <begin position="276"/>
        <end position="296"/>
    </location>
</feature>
<dbReference type="GO" id="GO:0055085">
    <property type="term" value="P:transmembrane transport"/>
    <property type="evidence" value="ECO:0007669"/>
    <property type="project" value="InterPro"/>
</dbReference>
<dbReference type="PROSITE" id="PS50928">
    <property type="entry name" value="ABC_TM1"/>
    <property type="match status" value="1"/>
</dbReference>
<comment type="subcellular location">
    <subcellularLocation>
        <location evidence="1 7">Cell membrane</location>
        <topology evidence="1 7">Multi-pass membrane protein</topology>
    </subcellularLocation>
</comment>
<evidence type="ECO:0000256" key="4">
    <source>
        <dbReference type="ARBA" id="ARBA00022692"/>
    </source>
</evidence>
<dbReference type="InterPro" id="IPR050809">
    <property type="entry name" value="UgpAE/MalFG_permease"/>
</dbReference>
<dbReference type="InterPro" id="IPR000515">
    <property type="entry name" value="MetI-like"/>
</dbReference>
<dbReference type="Pfam" id="PF00528">
    <property type="entry name" value="BPD_transp_1"/>
    <property type="match status" value="1"/>
</dbReference>
<evidence type="ECO:0000256" key="6">
    <source>
        <dbReference type="ARBA" id="ARBA00023136"/>
    </source>
</evidence>
<keyword evidence="10" id="KW-1185">Reference proteome</keyword>
<protein>
    <submittedName>
        <fullName evidence="9">L-arabinose ABC transporter membrane protein</fullName>
    </submittedName>
</protein>
<dbReference type="InterPro" id="IPR035906">
    <property type="entry name" value="MetI-like_sf"/>
</dbReference>
<feature type="transmembrane region" description="Helical" evidence="7">
    <location>
        <begin position="120"/>
        <end position="141"/>
    </location>
</feature>
<evidence type="ECO:0000256" key="7">
    <source>
        <dbReference type="RuleBase" id="RU363032"/>
    </source>
</evidence>
<dbReference type="Proteomes" id="UP000186795">
    <property type="component" value="Unassembled WGS sequence"/>
</dbReference>
<dbReference type="OrthoDB" id="9787541at2"/>
<sequence>MIPSPQQRWSVRRGNIKHLLFSQKSVPYLFIVPFLISFVLFFLYPIAKSILMSFQEILPGERNFVGWDNYARLLNEHFYTALYNTVLYTIWTLIILIPVPLVLAVILNSKLTFARNFFKSALFIPSLTSTIVAGVIFRLMFGEQDSSLVNSILLQLGWSPVQWTQNAYTAMFLMVTIAAWKWIGINILYFMAALQSIPRDLYEAAAIDGAGSWTRFTRITLPLVKPIMIYVITISIIGGFRMFEESYVFWGTASPGDIGLTLAVYLYQQGFEYFDLGFGATIGLIMLIITLIFNLVQWKYFGLFKKEED</sequence>
<keyword evidence="3" id="KW-1003">Cell membrane</keyword>
<feature type="transmembrane region" description="Helical" evidence="7">
    <location>
        <begin position="26"/>
        <end position="47"/>
    </location>
</feature>